<dbReference type="EMBL" id="JAJVCN010000003">
    <property type="protein sequence ID" value="MCE7008554.1"/>
    <property type="molecule type" value="Genomic_DNA"/>
</dbReference>
<proteinExistence type="predicted"/>
<accession>A0ABS8ZL97</accession>
<protein>
    <submittedName>
        <fullName evidence="1">Uncharacterized protein</fullName>
    </submittedName>
</protein>
<gene>
    <name evidence="1" type="ORF">LWC34_37940</name>
</gene>
<evidence type="ECO:0000313" key="1">
    <source>
        <dbReference type="EMBL" id="MCE7008554.1"/>
    </source>
</evidence>
<dbReference type="RefSeq" id="WP_233730042.1">
    <property type="nucleotide sequence ID" value="NZ_JAJVCN010000003.1"/>
</dbReference>
<name>A0ABS8ZL97_9PSEU</name>
<sequence>MDEESASLRDALKCAPITFTRLVHKRFRSPHDIPHQSVSTLVEHWSNARTQSLLAGHTNAGDLDPDDLFADLAYGVRIAQEVTADRRCVVADLLRFGMVDSWSQVATAMGTNETEARDGFHGRVAVQVDLCRRTGTIGFTEAEAAELYTLSETVVW</sequence>
<reference evidence="1 2" key="1">
    <citation type="submission" date="2021-12" db="EMBL/GenBank/DDBJ databases">
        <title>Genome sequence of Kibdelosporangium philippinense ATCC 49844.</title>
        <authorList>
            <person name="Fedorov E.A."/>
            <person name="Omeragic M."/>
            <person name="Shalygina K.F."/>
            <person name="Maclea K.S."/>
        </authorList>
    </citation>
    <scope>NUCLEOTIDE SEQUENCE [LARGE SCALE GENOMIC DNA]</scope>
    <source>
        <strain evidence="1 2">ATCC 49844</strain>
    </source>
</reference>
<evidence type="ECO:0000313" key="2">
    <source>
        <dbReference type="Proteomes" id="UP001521150"/>
    </source>
</evidence>
<comment type="caution">
    <text evidence="1">The sequence shown here is derived from an EMBL/GenBank/DDBJ whole genome shotgun (WGS) entry which is preliminary data.</text>
</comment>
<keyword evidence="2" id="KW-1185">Reference proteome</keyword>
<dbReference type="Proteomes" id="UP001521150">
    <property type="component" value="Unassembled WGS sequence"/>
</dbReference>
<organism evidence="1 2">
    <name type="scientific">Kibdelosporangium philippinense</name>
    <dbReference type="NCBI Taxonomy" id="211113"/>
    <lineage>
        <taxon>Bacteria</taxon>
        <taxon>Bacillati</taxon>
        <taxon>Actinomycetota</taxon>
        <taxon>Actinomycetes</taxon>
        <taxon>Pseudonocardiales</taxon>
        <taxon>Pseudonocardiaceae</taxon>
        <taxon>Kibdelosporangium</taxon>
    </lineage>
</organism>